<protein>
    <recommendedName>
        <fullName evidence="7">Major facilitator superfamily (MFS) profile domain-containing protein</fullName>
    </recommendedName>
</protein>
<dbReference type="Gene3D" id="1.20.1720.10">
    <property type="entry name" value="Multidrug resistance protein D"/>
    <property type="match status" value="1"/>
</dbReference>
<dbReference type="EMBL" id="CAWUHC010000043">
    <property type="protein sequence ID" value="CAK7223413.1"/>
    <property type="molecule type" value="Genomic_DNA"/>
</dbReference>
<keyword evidence="5 6" id="KW-0472">Membrane</keyword>
<evidence type="ECO:0000256" key="2">
    <source>
        <dbReference type="ARBA" id="ARBA00022448"/>
    </source>
</evidence>
<feature type="transmembrane region" description="Helical" evidence="6">
    <location>
        <begin position="354"/>
        <end position="374"/>
    </location>
</feature>
<dbReference type="Gene3D" id="1.20.1250.20">
    <property type="entry name" value="MFS general substrate transporter like domains"/>
    <property type="match status" value="1"/>
</dbReference>
<dbReference type="InterPro" id="IPR020846">
    <property type="entry name" value="MFS_dom"/>
</dbReference>
<comment type="subcellular location">
    <subcellularLocation>
        <location evidence="1">Membrane</location>
        <topology evidence="1">Multi-pass membrane protein</topology>
    </subcellularLocation>
</comment>
<dbReference type="InterPro" id="IPR036259">
    <property type="entry name" value="MFS_trans_sf"/>
</dbReference>
<reference evidence="8 9" key="1">
    <citation type="submission" date="2024-01" db="EMBL/GenBank/DDBJ databases">
        <authorList>
            <person name="Allen C."/>
            <person name="Tagirdzhanova G."/>
        </authorList>
    </citation>
    <scope>NUCLEOTIDE SEQUENCE [LARGE SCALE GENOMIC DNA]</scope>
</reference>
<dbReference type="PANTHER" id="PTHR23501">
    <property type="entry name" value="MAJOR FACILITATOR SUPERFAMILY"/>
    <property type="match status" value="1"/>
</dbReference>
<organism evidence="8 9">
    <name type="scientific">Sporothrix bragantina</name>
    <dbReference type="NCBI Taxonomy" id="671064"/>
    <lineage>
        <taxon>Eukaryota</taxon>
        <taxon>Fungi</taxon>
        <taxon>Dikarya</taxon>
        <taxon>Ascomycota</taxon>
        <taxon>Pezizomycotina</taxon>
        <taxon>Sordariomycetes</taxon>
        <taxon>Sordariomycetidae</taxon>
        <taxon>Ophiostomatales</taxon>
        <taxon>Ophiostomataceae</taxon>
        <taxon>Sporothrix</taxon>
    </lineage>
</organism>
<feature type="transmembrane region" description="Helical" evidence="6">
    <location>
        <begin position="51"/>
        <end position="69"/>
    </location>
</feature>
<evidence type="ECO:0000259" key="7">
    <source>
        <dbReference type="PROSITE" id="PS50850"/>
    </source>
</evidence>
<feature type="transmembrane region" description="Helical" evidence="6">
    <location>
        <begin position="89"/>
        <end position="107"/>
    </location>
</feature>
<evidence type="ECO:0000313" key="9">
    <source>
        <dbReference type="Proteomes" id="UP001642406"/>
    </source>
</evidence>
<dbReference type="InterPro" id="IPR053791">
    <property type="entry name" value="MFS_Tri12-like"/>
</dbReference>
<evidence type="ECO:0000256" key="5">
    <source>
        <dbReference type="ARBA" id="ARBA00023136"/>
    </source>
</evidence>
<comment type="caution">
    <text evidence="8">The sequence shown here is derived from an EMBL/GenBank/DDBJ whole genome shotgun (WGS) entry which is preliminary data.</text>
</comment>
<evidence type="ECO:0000256" key="4">
    <source>
        <dbReference type="ARBA" id="ARBA00022989"/>
    </source>
</evidence>
<dbReference type="PROSITE" id="PS50850">
    <property type="entry name" value="MFS"/>
    <property type="match status" value="1"/>
</dbReference>
<feature type="transmembrane region" description="Helical" evidence="6">
    <location>
        <begin position="119"/>
        <end position="138"/>
    </location>
</feature>
<dbReference type="InterPro" id="IPR010573">
    <property type="entry name" value="MFS_Str1/Tri12-like"/>
</dbReference>
<feature type="transmembrane region" description="Helical" evidence="6">
    <location>
        <begin position="539"/>
        <end position="557"/>
    </location>
</feature>
<keyword evidence="9" id="KW-1185">Reference proteome</keyword>
<feature type="transmembrane region" description="Helical" evidence="6">
    <location>
        <begin position="386"/>
        <end position="406"/>
    </location>
</feature>
<feature type="transmembrane region" description="Helical" evidence="6">
    <location>
        <begin position="208"/>
        <end position="229"/>
    </location>
</feature>
<feature type="transmembrane region" description="Helical" evidence="6">
    <location>
        <begin position="280"/>
        <end position="299"/>
    </location>
</feature>
<dbReference type="Pfam" id="PF06609">
    <property type="entry name" value="TRI12"/>
    <property type="match status" value="1"/>
</dbReference>
<feature type="transmembrane region" description="Helical" evidence="6">
    <location>
        <begin position="412"/>
        <end position="438"/>
    </location>
</feature>
<sequence>MSDAQVEAGEKVEYDHADKTMTNTDSDQENAAARGAQVTDIPAGYWYSFRFLGSFFSLVLVASALFINFNLPASAITVINADLGYSPAYIWISDASIVVTCIGLLIVGRLGDILGRRYFLIGGQVFGVVGAAICAKATSINMLVAGATVYGVACTTQLTYPFVVQELVPNKHRGIAQAIITFAVLPFAGFGSIIARDLIEYSALGWRWVYMINVIFNATALVLLCVCYFPPSMKDLHTKWTWKTEMKKLDYGGILIFTALSVLILLGLNWGGGTYPWSDVHVVAPLVIGFALVIVFGIYETYMPLEQPILPVKLFKNGKYLAIVAVACIGQMVYFVLAIIWPQQIQYSYTTNNITIGWMSLTSGLSLIIAEVAFGALMKKLGNTRIQLIVASCGLFAFLAAIGGTTHKSQNYPIAFTSMAGFFAGWVDIIAIVANGLVNEPGDLGLANGFMGSMKQFIGTVSVSIYIAIMESRQKVNFPKDVTAAALGAGLPESSLEAALGAAANGTAAAYAAVPGMTDSIQTAMESGLKYAWQSSFSTVYYASLAFAGLGIIAAYFSPDVDKHMNDFVSRRITGTQAMDVPVELTIKNGHLTDDEQ</sequence>
<feature type="transmembrane region" description="Helical" evidence="6">
    <location>
        <begin position="175"/>
        <end position="196"/>
    </location>
</feature>
<dbReference type="SUPFAM" id="SSF103473">
    <property type="entry name" value="MFS general substrate transporter"/>
    <property type="match status" value="1"/>
</dbReference>
<feature type="domain" description="Major facilitator superfamily (MFS) profile" evidence="7">
    <location>
        <begin position="54"/>
        <end position="563"/>
    </location>
</feature>
<proteinExistence type="predicted"/>
<feature type="transmembrane region" description="Helical" evidence="6">
    <location>
        <begin position="450"/>
        <end position="469"/>
    </location>
</feature>
<keyword evidence="4 6" id="KW-1133">Transmembrane helix</keyword>
<dbReference type="Proteomes" id="UP001642406">
    <property type="component" value="Unassembled WGS sequence"/>
</dbReference>
<keyword evidence="3 6" id="KW-0812">Transmembrane</keyword>
<feature type="transmembrane region" description="Helical" evidence="6">
    <location>
        <begin position="320"/>
        <end position="342"/>
    </location>
</feature>
<name>A0ABP0BUY2_9PEZI</name>
<evidence type="ECO:0000256" key="3">
    <source>
        <dbReference type="ARBA" id="ARBA00022692"/>
    </source>
</evidence>
<evidence type="ECO:0000256" key="6">
    <source>
        <dbReference type="SAM" id="Phobius"/>
    </source>
</evidence>
<accession>A0ABP0BUY2</accession>
<dbReference type="PANTHER" id="PTHR23501:SF109">
    <property type="entry name" value="MAJOR FACILITATOR SUPERFAMILY (MFS) PROFILE DOMAIN-CONTAINING PROTEIN-RELATED"/>
    <property type="match status" value="1"/>
</dbReference>
<evidence type="ECO:0000256" key="1">
    <source>
        <dbReference type="ARBA" id="ARBA00004141"/>
    </source>
</evidence>
<keyword evidence="2" id="KW-0813">Transport</keyword>
<dbReference type="CDD" id="cd06179">
    <property type="entry name" value="MFS_TRI12_like"/>
    <property type="match status" value="1"/>
</dbReference>
<feature type="transmembrane region" description="Helical" evidence="6">
    <location>
        <begin position="144"/>
        <end position="163"/>
    </location>
</feature>
<evidence type="ECO:0000313" key="8">
    <source>
        <dbReference type="EMBL" id="CAK7223413.1"/>
    </source>
</evidence>
<feature type="transmembrane region" description="Helical" evidence="6">
    <location>
        <begin position="249"/>
        <end position="268"/>
    </location>
</feature>
<gene>
    <name evidence="8" type="ORF">SBRCBS47491_005200</name>
</gene>